<dbReference type="Gene3D" id="3.30.160.60">
    <property type="entry name" value="Classic Zinc Finger"/>
    <property type="match status" value="1"/>
</dbReference>
<dbReference type="InterPro" id="IPR011042">
    <property type="entry name" value="6-blade_b-propeller_TolB-like"/>
</dbReference>
<dbReference type="SUPFAM" id="SSF57845">
    <property type="entry name" value="B-box zinc-binding domain"/>
    <property type="match status" value="1"/>
</dbReference>
<dbReference type="SUPFAM" id="SSF101898">
    <property type="entry name" value="NHL repeat"/>
    <property type="match status" value="1"/>
</dbReference>
<keyword evidence="2" id="KW-1185">Reference proteome</keyword>
<evidence type="ECO:0000313" key="2">
    <source>
        <dbReference type="Proteomes" id="UP000242188"/>
    </source>
</evidence>
<accession>A0A210PMH2</accession>
<dbReference type="CDD" id="cd19756">
    <property type="entry name" value="Bbox2"/>
    <property type="match status" value="1"/>
</dbReference>
<proteinExistence type="predicted"/>
<organism evidence="1 2">
    <name type="scientific">Mizuhopecten yessoensis</name>
    <name type="common">Japanese scallop</name>
    <name type="synonym">Patinopecten yessoensis</name>
    <dbReference type="NCBI Taxonomy" id="6573"/>
    <lineage>
        <taxon>Eukaryota</taxon>
        <taxon>Metazoa</taxon>
        <taxon>Spiralia</taxon>
        <taxon>Lophotrochozoa</taxon>
        <taxon>Mollusca</taxon>
        <taxon>Bivalvia</taxon>
        <taxon>Autobranchia</taxon>
        <taxon>Pteriomorphia</taxon>
        <taxon>Pectinida</taxon>
        <taxon>Pectinoidea</taxon>
        <taxon>Pectinidae</taxon>
        <taxon>Mizuhopecten</taxon>
    </lineage>
</organism>
<evidence type="ECO:0000313" key="1">
    <source>
        <dbReference type="EMBL" id="OWF37700.1"/>
    </source>
</evidence>
<protein>
    <recommendedName>
        <fullName evidence="3">Tripartite motif-containing protein 2</fullName>
    </recommendedName>
</protein>
<dbReference type="AlphaFoldDB" id="A0A210PMH2"/>
<dbReference type="Proteomes" id="UP000242188">
    <property type="component" value="Unassembled WGS sequence"/>
</dbReference>
<dbReference type="Gene3D" id="2.120.10.30">
    <property type="entry name" value="TolB, C-terminal domain"/>
    <property type="match status" value="1"/>
</dbReference>
<sequence>MKTETSILKPRSEVNERICTNHPERIVMMECTTCEGVPVCLTCISTSHKGHMFLEIDGVADGASWTMIFKNAPVYMDNYNGTCSHRIDQLKELKEQNEKLSVLAISDIHRQGELMKREVDETCAHLVLQCKSIRTTNQTLLQESEDKLQETMSDIKAIITKSQTAFSSGMKTGSKQLRGRLKLEIDRPFDRLPDLQAQSFSPSQRSSESMSAEHFIGSIQSKVWVLEDSSVVDSTNHFLGNMIPILRATELYNVKVMATFRFSVDREIESVFPGFDGRSWMVCASSTEARLVDHAGEFDPRRSITLDKYIYINDLITTADKTKTLVCCSDQSIRQVHHSNGHCDVMFRTRHYATSLCESRDAGCILVSHYHDGMLVKYNQSGRALRTIDHDCEGKRLFHSPTSVRVNTTNGDVAVIESSCPRHVVVIDRNLQVLCRFGGYEFPTSYAEKKTGGSFVPSDICFDKHDNIVIADSGNKALILTDRHGSSTRILTTCALEPRRVGVEPTGQVWTGYQDGTVKIFRYKIPKRSAKEDS</sequence>
<comment type="caution">
    <text evidence="1">The sequence shown here is derived from an EMBL/GenBank/DDBJ whole genome shotgun (WGS) entry which is preliminary data.</text>
</comment>
<gene>
    <name evidence="1" type="ORF">KP79_PYT21358</name>
</gene>
<evidence type="ECO:0008006" key="3">
    <source>
        <dbReference type="Google" id="ProtNLM"/>
    </source>
</evidence>
<reference evidence="1 2" key="1">
    <citation type="journal article" date="2017" name="Nat. Ecol. Evol.">
        <title>Scallop genome provides insights into evolution of bilaterian karyotype and development.</title>
        <authorList>
            <person name="Wang S."/>
            <person name="Zhang J."/>
            <person name="Jiao W."/>
            <person name="Li J."/>
            <person name="Xun X."/>
            <person name="Sun Y."/>
            <person name="Guo X."/>
            <person name="Huan P."/>
            <person name="Dong B."/>
            <person name="Zhang L."/>
            <person name="Hu X."/>
            <person name="Sun X."/>
            <person name="Wang J."/>
            <person name="Zhao C."/>
            <person name="Wang Y."/>
            <person name="Wang D."/>
            <person name="Huang X."/>
            <person name="Wang R."/>
            <person name="Lv J."/>
            <person name="Li Y."/>
            <person name="Zhang Z."/>
            <person name="Liu B."/>
            <person name="Lu W."/>
            <person name="Hui Y."/>
            <person name="Liang J."/>
            <person name="Zhou Z."/>
            <person name="Hou R."/>
            <person name="Li X."/>
            <person name="Liu Y."/>
            <person name="Li H."/>
            <person name="Ning X."/>
            <person name="Lin Y."/>
            <person name="Zhao L."/>
            <person name="Xing Q."/>
            <person name="Dou J."/>
            <person name="Li Y."/>
            <person name="Mao J."/>
            <person name="Guo H."/>
            <person name="Dou H."/>
            <person name="Li T."/>
            <person name="Mu C."/>
            <person name="Jiang W."/>
            <person name="Fu Q."/>
            <person name="Fu X."/>
            <person name="Miao Y."/>
            <person name="Liu J."/>
            <person name="Yu Q."/>
            <person name="Li R."/>
            <person name="Liao H."/>
            <person name="Li X."/>
            <person name="Kong Y."/>
            <person name="Jiang Z."/>
            <person name="Chourrout D."/>
            <person name="Li R."/>
            <person name="Bao Z."/>
        </authorList>
    </citation>
    <scope>NUCLEOTIDE SEQUENCE [LARGE SCALE GENOMIC DNA]</scope>
    <source>
        <strain evidence="1 2">PY_sf001</strain>
    </source>
</reference>
<name>A0A210PMH2_MIZYE</name>
<dbReference type="EMBL" id="NEDP02005583">
    <property type="protein sequence ID" value="OWF37700.1"/>
    <property type="molecule type" value="Genomic_DNA"/>
</dbReference>
<dbReference type="OrthoDB" id="10334395at2759"/>